<dbReference type="EMBL" id="VKID01000001">
    <property type="protein sequence ID" value="TRY00299.1"/>
    <property type="molecule type" value="Genomic_DNA"/>
</dbReference>
<evidence type="ECO:0000313" key="15">
    <source>
        <dbReference type="Proteomes" id="UP000315938"/>
    </source>
</evidence>
<evidence type="ECO:0000256" key="3">
    <source>
        <dbReference type="ARBA" id="ARBA00022679"/>
    </source>
</evidence>
<dbReference type="Gene3D" id="2.40.50.140">
    <property type="entry name" value="Nucleic acid-binding proteins"/>
    <property type="match status" value="1"/>
</dbReference>
<evidence type="ECO:0000256" key="9">
    <source>
        <dbReference type="ARBA" id="ARBA00022932"/>
    </source>
</evidence>
<dbReference type="Gene3D" id="1.10.150.700">
    <property type="entry name" value="PolC, middle finger domain"/>
    <property type="match status" value="1"/>
</dbReference>
<dbReference type="InterPro" id="IPR006308">
    <property type="entry name" value="Pol_III_a_PolC-type_gram_pos"/>
</dbReference>
<dbReference type="RefSeq" id="WP_064212015.1">
    <property type="nucleotide sequence ID" value="NZ_JACAOE010000001.1"/>
</dbReference>
<protein>
    <recommendedName>
        <fullName evidence="11">DNA polymerase III PolC-type</fullName>
        <shortName evidence="11">PolIII</shortName>
        <ecNumber evidence="11">2.7.7.7</ecNumber>
    </recommendedName>
</protein>
<evidence type="ECO:0000259" key="13">
    <source>
        <dbReference type="SMART" id="SM00481"/>
    </source>
</evidence>
<feature type="domain" description="Polymerase/histidinol phosphatase N-terminal" evidence="13">
    <location>
        <begin position="324"/>
        <end position="391"/>
    </location>
</feature>
<dbReference type="HAMAP" id="MF_00356">
    <property type="entry name" value="DNApol_PolC"/>
    <property type="match status" value="1"/>
</dbReference>
<dbReference type="EC" id="2.7.7.7" evidence="11"/>
<dbReference type="InterPro" id="IPR012340">
    <property type="entry name" value="NA-bd_OB-fold"/>
</dbReference>
<dbReference type="PANTHER" id="PTHR32294:SF5">
    <property type="entry name" value="DNA POLYMERASE III POLC-TYPE"/>
    <property type="match status" value="1"/>
</dbReference>
<dbReference type="CDD" id="cd07435">
    <property type="entry name" value="PHP_PolIIIA_POLC"/>
    <property type="match status" value="1"/>
</dbReference>
<keyword evidence="6 11" id="KW-0540">Nuclease</keyword>
<dbReference type="InterPro" id="IPR003141">
    <property type="entry name" value="Pol/His_phosphatase_N"/>
</dbReference>
<dbReference type="CDD" id="cd04484">
    <property type="entry name" value="polC_OBF"/>
    <property type="match status" value="1"/>
</dbReference>
<dbReference type="SUPFAM" id="SSF53098">
    <property type="entry name" value="Ribonuclease H-like"/>
    <property type="match status" value="1"/>
</dbReference>
<comment type="function">
    <text evidence="1 11">Required for replicative DNA synthesis. This DNA polymerase also exhibits 3' to 5' exonuclease activity.</text>
</comment>
<keyword evidence="8 11" id="KW-0269">Exonuclease</keyword>
<dbReference type="Gene3D" id="3.20.20.140">
    <property type="entry name" value="Metal-dependent hydrolases"/>
    <property type="match status" value="2"/>
</dbReference>
<keyword evidence="2 11" id="KW-0963">Cytoplasm</keyword>
<dbReference type="GO" id="GO:0006261">
    <property type="term" value="P:DNA-templated DNA replication"/>
    <property type="evidence" value="ECO:0007669"/>
    <property type="project" value="UniProtKB-UniRule"/>
</dbReference>
<evidence type="ECO:0000256" key="4">
    <source>
        <dbReference type="ARBA" id="ARBA00022695"/>
    </source>
</evidence>
<dbReference type="Pfam" id="PF02811">
    <property type="entry name" value="PHP"/>
    <property type="match status" value="2"/>
</dbReference>
<dbReference type="Pfam" id="PF14579">
    <property type="entry name" value="HHH_6"/>
    <property type="match status" value="1"/>
</dbReference>
<feature type="domain" description="Exonuclease" evidence="12">
    <location>
        <begin position="411"/>
        <end position="597"/>
    </location>
</feature>
<evidence type="ECO:0000256" key="6">
    <source>
        <dbReference type="ARBA" id="ARBA00022722"/>
    </source>
</evidence>
<evidence type="ECO:0000256" key="10">
    <source>
        <dbReference type="ARBA" id="ARBA00049244"/>
    </source>
</evidence>
<dbReference type="InterPro" id="IPR011708">
    <property type="entry name" value="DNA_pol3_alpha_NTPase_dom"/>
</dbReference>
<organism evidence="14 15">
    <name type="scientific">Acholeplasma laidlawii</name>
    <dbReference type="NCBI Taxonomy" id="2148"/>
    <lineage>
        <taxon>Bacteria</taxon>
        <taxon>Bacillati</taxon>
        <taxon>Mycoplasmatota</taxon>
        <taxon>Mollicutes</taxon>
        <taxon>Acholeplasmatales</taxon>
        <taxon>Acholeplasmataceae</taxon>
        <taxon>Acholeplasma</taxon>
    </lineage>
</organism>
<gene>
    <name evidence="11" type="primary">polC</name>
    <name evidence="14" type="ORF">FNV44_04425</name>
</gene>
<keyword evidence="5 11" id="KW-0235">DNA replication</keyword>
<comment type="similarity">
    <text evidence="11">Belongs to the DNA polymerase type-C family. PolC subfamily.</text>
</comment>
<evidence type="ECO:0000313" key="14">
    <source>
        <dbReference type="EMBL" id="TRY00299.1"/>
    </source>
</evidence>
<evidence type="ECO:0000259" key="12">
    <source>
        <dbReference type="SMART" id="SM00479"/>
    </source>
</evidence>
<dbReference type="InterPro" id="IPR036397">
    <property type="entry name" value="RNaseH_sf"/>
</dbReference>
<dbReference type="Pfam" id="PF07733">
    <property type="entry name" value="DNA_pol3_alpha"/>
    <property type="match status" value="2"/>
</dbReference>
<dbReference type="InterPro" id="IPR044923">
    <property type="entry name" value="PolC_middle_finger_sf"/>
</dbReference>
<accession>A0A553IJD4</accession>
<proteinExistence type="inferred from homology"/>
<evidence type="ECO:0000256" key="1">
    <source>
        <dbReference type="ARBA" id="ARBA00003452"/>
    </source>
</evidence>
<evidence type="ECO:0000256" key="8">
    <source>
        <dbReference type="ARBA" id="ARBA00022839"/>
    </source>
</evidence>
<dbReference type="Gene3D" id="1.10.150.870">
    <property type="match status" value="1"/>
</dbReference>
<comment type="subcellular location">
    <subcellularLocation>
        <location evidence="11">Cytoplasm</location>
    </subcellularLocation>
</comment>
<dbReference type="Pfam" id="PF00929">
    <property type="entry name" value="RNase_T"/>
    <property type="match status" value="1"/>
</dbReference>
<dbReference type="CDD" id="cd06127">
    <property type="entry name" value="DEDDh"/>
    <property type="match status" value="1"/>
</dbReference>
<dbReference type="SMART" id="SM00479">
    <property type="entry name" value="EXOIII"/>
    <property type="match status" value="1"/>
</dbReference>
<evidence type="ECO:0000256" key="7">
    <source>
        <dbReference type="ARBA" id="ARBA00022801"/>
    </source>
</evidence>
<dbReference type="FunFam" id="3.30.420.10:FF:000045">
    <property type="entry name" value="3'-5' exonuclease DinG"/>
    <property type="match status" value="1"/>
</dbReference>
<dbReference type="InterPro" id="IPR013520">
    <property type="entry name" value="Ribonucl_H"/>
</dbReference>
<dbReference type="PANTHER" id="PTHR32294">
    <property type="entry name" value="DNA POLYMERASE III SUBUNIT ALPHA"/>
    <property type="match status" value="1"/>
</dbReference>
<evidence type="ECO:0000256" key="11">
    <source>
        <dbReference type="HAMAP-Rule" id="MF_00356"/>
    </source>
</evidence>
<comment type="catalytic activity">
    <reaction evidence="10 11">
        <text>DNA(n) + a 2'-deoxyribonucleoside 5'-triphosphate = DNA(n+1) + diphosphate</text>
        <dbReference type="Rhea" id="RHEA:22508"/>
        <dbReference type="Rhea" id="RHEA-COMP:17339"/>
        <dbReference type="Rhea" id="RHEA-COMP:17340"/>
        <dbReference type="ChEBI" id="CHEBI:33019"/>
        <dbReference type="ChEBI" id="CHEBI:61560"/>
        <dbReference type="ChEBI" id="CHEBI:173112"/>
        <dbReference type="EC" id="2.7.7.7"/>
    </reaction>
</comment>
<reference evidence="14 15" key="1">
    <citation type="submission" date="2019-07" db="EMBL/GenBank/DDBJ databases">
        <title>Genome sequence of Acholeplasma laidlawii strain with increased resistance to erythromycin.</title>
        <authorList>
            <person name="Medvedeva E.S."/>
            <person name="Baranova N.B."/>
            <person name="Siniagina M.N."/>
            <person name="Mouzykantov A."/>
            <person name="Chernova O.A."/>
            <person name="Chernov V.M."/>
        </authorList>
    </citation>
    <scope>NUCLEOTIDE SEQUENCE [LARGE SCALE GENOMIC DNA]</scope>
    <source>
        <strain evidence="14 15">PG8REry</strain>
    </source>
</reference>
<dbReference type="InterPro" id="IPR006054">
    <property type="entry name" value="DnaQ"/>
</dbReference>
<dbReference type="GO" id="GO:0003677">
    <property type="term" value="F:DNA binding"/>
    <property type="evidence" value="ECO:0007669"/>
    <property type="project" value="UniProtKB-UniRule"/>
</dbReference>
<evidence type="ECO:0000256" key="5">
    <source>
        <dbReference type="ARBA" id="ARBA00022705"/>
    </source>
</evidence>
<name>A0A553IJD4_ACHLA</name>
<dbReference type="InterPro" id="IPR029460">
    <property type="entry name" value="DNAPol_HHH"/>
</dbReference>
<dbReference type="Proteomes" id="UP000315938">
    <property type="component" value="Unassembled WGS sequence"/>
</dbReference>
<dbReference type="GO" id="GO:0003887">
    <property type="term" value="F:DNA-directed DNA polymerase activity"/>
    <property type="evidence" value="ECO:0007669"/>
    <property type="project" value="UniProtKB-UniRule"/>
</dbReference>
<sequence>MSTKFDLFLQQAQLNTHPLSTAYLNSVTVKVREKTLIFDITFDELMLPSEMSLFTNQLQTLFLKKDVVSRVDYQFTFKQADLSAHYKTYYEALIHKASEIFQPVLIFKNYTVEYENNIYTILIEKDSRGLKKYLPELKKYFKKHGLDVDFTLKVNEDLIPVAEQVRQTIESQKESMERLVKTADAVILDKKTTFNRKSSPSAVAISEIPKSAYELDKYQNEKGDVNFLIEGEVFKTEVRELKNTNLLTMSIFDKDDAITVKRFVRAPKDVALAKEVKVGDIIQVSGRAEYDTFQKEVTIMATAFYQIERPKKFERIDKAKEKRVEFHIHTKASPMDAVTSITDYVETLESWGHKAFAITDRNGLYAYPELHKAIKGKKIKPIYGVQLDYVDDEAFWVAKDYHEDILLKEAVYTVFDIETTGFSFTRDKIIEIAAYKVRGGFIAERFEVLINPEEQLSETTKRITNITDEMVENEKTIEEVLPTFLEFIKGTVLVAHNASFDIGFIYEKSRLLGLQHEPFAVIDTLNIARYFYNNTNKEKNHARFYVNDAGNIPDLKRFNLKALTKFFKVNLEAHHRAIYDAYATAEVFLNMLQDFYKEEIYSYFELQASLDMNEVWRHPIPKYATVLAQTQEGYKNLFKLVSDALTTHFDGGPRLLKSAFLKYREGLLIGSGTEHSEVFEAALNLNDEQLKEAISFYDYIEVQPLNAYLHLEKEIGSLGREVIQAAIKKIITYAKEQNKIVIASSNAHYLNPEDKKYREIYIQTKSVGGGLHPLANYETSPDQHLLTTTEMLDAFSFLDQQTAYEIVVTNTNKLSDMFENVRAFPKELYSIKDHAFKDTLGIPSIKEHVEEMVMNEAKRLYGDPIHPYVLGRVQRELTNIIDNQFAPIYFISHLLVKKSLDDGYLVGSRGSVGSSLVATLMNITEVNPLRPHFRCKKGEYAVFKLTDEEIYEQGVDARDEPFIEVLKHVKSGYDLPDMKCPICGELMHKDGHDIPFETFLGFDGDKIPDIDLNFSGDYQSKAHDYVRELLGEEYTFRAGTIQTVAERNAFGYVKGYLEYLGKDARSAYIERLAKGIEGVKRSTGQHPGGIVVVPKDKSIYDVTPIQYPADDVNSAWKTTHFDYHAFEDNLLKLDILGHDDPTMIKFLMDYVKEHPEDFPFDNAQDIPLDDPNVYRLFQDTSVIGLKDKDDVYGDIASYAIPEFGTPFTRQMLQQTRPSTFAGLVKISGLSHGTDVWLKNSQELVLGSTQFGKISFDDIIGCRDDIMVELSDRGMKEAKAFEIMEFVRKGKPSSNPKKWAEYENEMKASKIPDWYIWSASQIKYMFPKAHATAYVIMAMRIAWFKVYSPLLFYSSFFSKRAVQFEHDIMVAGTNAIRNRINTLRNDNNITAKDQDVIVTLLVALEMTKRGFKFLPVNIKKSHAKEFVMEKNGLRMPFSSIDGLGLQAAINIVENREEKPYNSKEDARVRGKLNKTVFERLDLAGAFDDLADVSSELDHGLFAHKY</sequence>
<dbReference type="InterPro" id="IPR040982">
    <property type="entry name" value="DNA_pol3_finger"/>
</dbReference>
<evidence type="ECO:0000256" key="2">
    <source>
        <dbReference type="ARBA" id="ARBA00022490"/>
    </source>
</evidence>
<dbReference type="GO" id="GO:0008408">
    <property type="term" value="F:3'-5' exonuclease activity"/>
    <property type="evidence" value="ECO:0007669"/>
    <property type="project" value="UniProtKB-UniRule"/>
</dbReference>
<dbReference type="GO" id="GO:0005737">
    <property type="term" value="C:cytoplasm"/>
    <property type="evidence" value="ECO:0007669"/>
    <property type="project" value="UniProtKB-SubCell"/>
</dbReference>
<dbReference type="NCBIfam" id="NF001688">
    <property type="entry name" value="PRK00448.1"/>
    <property type="match status" value="1"/>
</dbReference>
<keyword evidence="4 11" id="KW-0548">Nucleotidyltransferase</keyword>
<dbReference type="SMART" id="SM00481">
    <property type="entry name" value="POLIIIAc"/>
    <property type="match status" value="1"/>
</dbReference>
<keyword evidence="9 11" id="KW-0239">DNA-directed DNA polymerase</keyword>
<dbReference type="Gene3D" id="6.10.140.1510">
    <property type="match status" value="1"/>
</dbReference>
<dbReference type="InterPro" id="IPR012337">
    <property type="entry name" value="RNaseH-like_sf"/>
</dbReference>
<dbReference type="InterPro" id="IPR004013">
    <property type="entry name" value="PHP_dom"/>
</dbReference>
<dbReference type="InterPro" id="IPR004805">
    <property type="entry name" value="DnaE2/DnaE/PolC"/>
</dbReference>
<dbReference type="Pfam" id="PF17657">
    <property type="entry name" value="DNA_pol3_finger"/>
    <property type="match status" value="1"/>
</dbReference>
<dbReference type="NCBIfam" id="TIGR00573">
    <property type="entry name" value="dnaq"/>
    <property type="match status" value="1"/>
</dbReference>
<comment type="caution">
    <text evidence="14">The sequence shown here is derived from an EMBL/GenBank/DDBJ whole genome shotgun (WGS) entry which is preliminary data.</text>
</comment>
<dbReference type="NCBIfam" id="TIGR01405">
    <property type="entry name" value="polC_Gram_pos"/>
    <property type="match status" value="1"/>
</dbReference>
<dbReference type="Gene3D" id="3.30.1900.20">
    <property type="match status" value="2"/>
</dbReference>
<keyword evidence="3 11" id="KW-0808">Transferase</keyword>
<keyword evidence="7 11" id="KW-0378">Hydrolase</keyword>
<dbReference type="Gene3D" id="3.30.420.10">
    <property type="entry name" value="Ribonuclease H-like superfamily/Ribonuclease H"/>
    <property type="match status" value="1"/>
</dbReference>